<feature type="binding site" evidence="12">
    <location>
        <position position="75"/>
    </location>
    <ligand>
        <name>S-adenosyl-L-methionine</name>
        <dbReference type="ChEBI" id="CHEBI:59789"/>
    </ligand>
</feature>
<evidence type="ECO:0000313" key="13">
    <source>
        <dbReference type="EMBL" id="CUS08042.1"/>
    </source>
</evidence>
<dbReference type="SUPFAM" id="SSF53335">
    <property type="entry name" value="S-adenosyl-L-methionine-dependent methyltransferases"/>
    <property type="match status" value="1"/>
</dbReference>
<evidence type="ECO:0000256" key="1">
    <source>
        <dbReference type="ARBA" id="ARBA00009059"/>
    </source>
</evidence>
<dbReference type="InterPro" id="IPR029063">
    <property type="entry name" value="SAM-dependent_MTases_sf"/>
</dbReference>
<keyword evidence="3" id="KW-0808">Transferase</keyword>
<keyword evidence="2" id="KW-0489">Methyltransferase</keyword>
<evidence type="ECO:0000256" key="9">
    <source>
        <dbReference type="ARBA" id="ARBA00047885"/>
    </source>
</evidence>
<name>A0A292PK56_9PEZI</name>
<sequence>MSGQASPDALVDAQKSLEYWNGVDATPNGMLGGYASVSRVDLVGSRTFIAKLKLPDTPATSAGPRVADCGAGIGRVTKGFLSKLNGGRVCVDIVEPVEKFTDQARDNLNEEIDNGRVGEIYNVGLEDWVPEAGVYWVIWNQWCLGHLQDQQLVDYLERCKAGIVPGGVIVVKENVAPDPDDIYDEVDSSVMRTDPKLRTLFGRAGLRMVRTEVQRGLPKKLYQVRSYALKPS</sequence>
<feature type="binding site" evidence="12">
    <location>
        <position position="141"/>
    </location>
    <ligand>
        <name>S-adenosyl-L-methionine</name>
        <dbReference type="ChEBI" id="CHEBI:59789"/>
    </ligand>
</feature>
<dbReference type="PANTHER" id="PTHR12753:SF0">
    <property type="entry name" value="ALPHA N-TERMINAL PROTEIN METHYLTRANSFERASE 1"/>
    <property type="match status" value="1"/>
</dbReference>
<evidence type="ECO:0000256" key="6">
    <source>
        <dbReference type="ARBA" id="ARBA00039449"/>
    </source>
</evidence>
<comment type="catalytic activity">
    <reaction evidence="8">
        <text>N-terminal L-seryl-L-prolyl-L-lysyl-[protein] + 3 S-adenosyl-L-methionine = N-terminal N,N,N-trimethyl-L-seryl-L-prolyl-L-lysyl-[protein] + 3 S-adenosyl-L-homocysteine + 3 H(+)</text>
        <dbReference type="Rhea" id="RHEA:54724"/>
        <dbReference type="Rhea" id="RHEA-COMP:13789"/>
        <dbReference type="Rhea" id="RHEA-COMP:13973"/>
        <dbReference type="ChEBI" id="CHEBI:15378"/>
        <dbReference type="ChEBI" id="CHEBI:57856"/>
        <dbReference type="ChEBI" id="CHEBI:59789"/>
        <dbReference type="ChEBI" id="CHEBI:138061"/>
        <dbReference type="ChEBI" id="CHEBI:138317"/>
        <dbReference type="EC" id="2.1.1.244"/>
    </reaction>
</comment>
<evidence type="ECO:0000256" key="5">
    <source>
        <dbReference type="ARBA" id="ARBA00039112"/>
    </source>
</evidence>
<evidence type="ECO:0000256" key="11">
    <source>
        <dbReference type="ARBA" id="ARBA00082558"/>
    </source>
</evidence>
<dbReference type="GO" id="GO:0071885">
    <property type="term" value="F:N-terminal protein N-methyltransferase activity"/>
    <property type="evidence" value="ECO:0007669"/>
    <property type="project" value="UniProtKB-EC"/>
</dbReference>
<evidence type="ECO:0000256" key="12">
    <source>
        <dbReference type="PIRSR" id="PIRSR016958-1"/>
    </source>
</evidence>
<dbReference type="PANTHER" id="PTHR12753">
    <property type="entry name" value="AD-003 - RELATED"/>
    <property type="match status" value="1"/>
</dbReference>
<evidence type="ECO:0000256" key="2">
    <source>
        <dbReference type="ARBA" id="ARBA00022603"/>
    </source>
</evidence>
<comment type="similarity">
    <text evidence="1">Belongs to the methyltransferase superfamily. NTM1 family.</text>
</comment>
<dbReference type="AlphaFoldDB" id="A0A292PK56"/>
<dbReference type="FunFam" id="3.40.50.150:FF:000025">
    <property type="entry name" value="N-terminal Xaa-Pro-Lys N-methyltransferase 1"/>
    <property type="match status" value="1"/>
</dbReference>
<organism evidence="13 14">
    <name type="scientific">Tuber aestivum</name>
    <name type="common">summer truffle</name>
    <dbReference type="NCBI Taxonomy" id="59557"/>
    <lineage>
        <taxon>Eukaryota</taxon>
        <taxon>Fungi</taxon>
        <taxon>Dikarya</taxon>
        <taxon>Ascomycota</taxon>
        <taxon>Pezizomycotina</taxon>
        <taxon>Pezizomycetes</taxon>
        <taxon>Pezizales</taxon>
        <taxon>Tuberaceae</taxon>
        <taxon>Tuber</taxon>
    </lineage>
</organism>
<feature type="binding site" evidence="12">
    <location>
        <position position="70"/>
    </location>
    <ligand>
        <name>S-adenosyl-L-methionine</name>
        <dbReference type="ChEBI" id="CHEBI:59789"/>
    </ligand>
</feature>
<evidence type="ECO:0000256" key="4">
    <source>
        <dbReference type="ARBA" id="ARBA00022691"/>
    </source>
</evidence>
<evidence type="ECO:0000256" key="3">
    <source>
        <dbReference type="ARBA" id="ARBA00022679"/>
    </source>
</evidence>
<dbReference type="CDD" id="cd02440">
    <property type="entry name" value="AdoMet_MTases"/>
    <property type="match status" value="1"/>
</dbReference>
<proteinExistence type="inferred from homology"/>
<comment type="catalytic activity">
    <reaction evidence="9">
        <text>N-terminal L-prolyl-L-prolyl-L-lysyl-[protein] + 2 S-adenosyl-L-methionine = N-terminal N,N-dimethyl-L-prolyl-L-prolyl-L-lysyl-[protein] + 2 S-adenosyl-L-homocysteine + 2 H(+)</text>
        <dbReference type="Rhea" id="RHEA:54736"/>
        <dbReference type="Rhea" id="RHEA-COMP:13787"/>
        <dbReference type="Rhea" id="RHEA-COMP:13974"/>
        <dbReference type="ChEBI" id="CHEBI:15378"/>
        <dbReference type="ChEBI" id="CHEBI:57856"/>
        <dbReference type="ChEBI" id="CHEBI:59789"/>
        <dbReference type="ChEBI" id="CHEBI:138059"/>
        <dbReference type="ChEBI" id="CHEBI:138318"/>
        <dbReference type="EC" id="2.1.1.244"/>
    </reaction>
</comment>
<evidence type="ECO:0000256" key="10">
    <source>
        <dbReference type="ARBA" id="ARBA00048167"/>
    </source>
</evidence>
<dbReference type="Pfam" id="PF05891">
    <property type="entry name" value="Methyltransf_PK"/>
    <property type="match status" value="1"/>
</dbReference>
<gene>
    <name evidence="13" type="ORF">GSTUAT00007861001</name>
</gene>
<protein>
    <recommendedName>
        <fullName evidence="6">Alpha N-terminal protein methyltransferase 1</fullName>
        <ecNumber evidence="5">2.1.1.244</ecNumber>
    </recommendedName>
    <alternativeName>
        <fullName evidence="11">Translation associated element 1</fullName>
    </alternativeName>
    <alternativeName>
        <fullName evidence="7">X-Pro-Lys N-terminal protein methyltransferase 1</fullName>
    </alternativeName>
</protein>
<dbReference type="Proteomes" id="UP001412239">
    <property type="component" value="Unassembled WGS sequence"/>
</dbReference>
<dbReference type="GO" id="GO:0032259">
    <property type="term" value="P:methylation"/>
    <property type="evidence" value="ECO:0007669"/>
    <property type="project" value="UniProtKB-KW"/>
</dbReference>
<evidence type="ECO:0000256" key="7">
    <source>
        <dbReference type="ARBA" id="ARBA00043129"/>
    </source>
</evidence>
<keyword evidence="14" id="KW-1185">Reference proteome</keyword>
<dbReference type="GO" id="GO:0005737">
    <property type="term" value="C:cytoplasm"/>
    <property type="evidence" value="ECO:0007669"/>
    <property type="project" value="TreeGrafter"/>
</dbReference>
<accession>A0A292PK56</accession>
<evidence type="ECO:0000256" key="8">
    <source>
        <dbReference type="ARBA" id="ARBA00047306"/>
    </source>
</evidence>
<dbReference type="PIRSF" id="PIRSF016958">
    <property type="entry name" value="DUF858_MeTrfase_lik"/>
    <property type="match status" value="1"/>
</dbReference>
<comment type="catalytic activity">
    <reaction evidence="10">
        <text>N-terminal L-alanyl-L-prolyl-L-lysyl-[protein] + 3 S-adenosyl-L-methionine = N-terminal N,N,N-trimethyl-L-alanyl-L-prolyl-L-lysyl-[protein] + 3 S-adenosyl-L-homocysteine + 3 H(+)</text>
        <dbReference type="Rhea" id="RHEA:54712"/>
        <dbReference type="Rhea" id="RHEA-COMP:13785"/>
        <dbReference type="Rhea" id="RHEA-COMP:13971"/>
        <dbReference type="ChEBI" id="CHEBI:15378"/>
        <dbReference type="ChEBI" id="CHEBI:57856"/>
        <dbReference type="ChEBI" id="CHEBI:59789"/>
        <dbReference type="ChEBI" id="CHEBI:138057"/>
        <dbReference type="ChEBI" id="CHEBI:138315"/>
        <dbReference type="EC" id="2.1.1.244"/>
    </reaction>
</comment>
<dbReference type="Gene3D" id="3.40.50.150">
    <property type="entry name" value="Vaccinia Virus protein VP39"/>
    <property type="match status" value="1"/>
</dbReference>
<reference evidence="13" key="1">
    <citation type="submission" date="2015-10" db="EMBL/GenBank/DDBJ databases">
        <authorList>
            <person name="Regsiter A."/>
            <person name="william w."/>
        </authorList>
    </citation>
    <scope>NUCLEOTIDE SEQUENCE</scope>
    <source>
        <strain evidence="13">Montdore</strain>
    </source>
</reference>
<dbReference type="InterPro" id="IPR008576">
    <property type="entry name" value="MeTrfase_NTM1"/>
</dbReference>
<keyword evidence="4 12" id="KW-0949">S-adenosyl-L-methionine</keyword>
<evidence type="ECO:0000313" key="14">
    <source>
        <dbReference type="Proteomes" id="UP001412239"/>
    </source>
</evidence>
<dbReference type="EC" id="2.1.1.244" evidence="5"/>
<dbReference type="EMBL" id="LN891150">
    <property type="protein sequence ID" value="CUS08042.1"/>
    <property type="molecule type" value="Genomic_DNA"/>
</dbReference>